<dbReference type="Proteomes" id="UP000014216">
    <property type="component" value="Unassembled WGS sequence"/>
</dbReference>
<dbReference type="GO" id="GO:0008660">
    <property type="term" value="F:1-aminocyclopropane-1-carboxylate deaminase activity"/>
    <property type="evidence" value="ECO:0007669"/>
    <property type="project" value="UniProtKB-EC"/>
</dbReference>
<dbReference type="InterPro" id="IPR036052">
    <property type="entry name" value="TrpB-like_PALP_sf"/>
</dbReference>
<dbReference type="InterPro" id="IPR005966">
    <property type="entry name" value="D-Cys_desShydrase"/>
</dbReference>
<evidence type="ECO:0000259" key="6">
    <source>
        <dbReference type="Pfam" id="PF00291"/>
    </source>
</evidence>
<dbReference type="NCBIfam" id="NF003031">
    <property type="entry name" value="PRK03910.1-4"/>
    <property type="match status" value="1"/>
</dbReference>
<keyword evidence="7" id="KW-0378">Hydrolase</keyword>
<gene>
    <name evidence="7" type="ORF">Dpo_6c00680</name>
</gene>
<comment type="cofactor">
    <cofactor evidence="1">
        <name>pyridoxal 5'-phosphate</name>
        <dbReference type="ChEBI" id="CHEBI:597326"/>
    </cofactor>
</comment>
<keyword evidence="3 5" id="KW-0663">Pyridoxal phosphate</keyword>
<feature type="active site" description="Nucleophile" evidence="4">
    <location>
        <position position="77"/>
    </location>
</feature>
<dbReference type="PIRSF" id="PIRSF006278">
    <property type="entry name" value="ACCD_DCysDesulf"/>
    <property type="match status" value="1"/>
</dbReference>
<dbReference type="PANTHER" id="PTHR43780">
    <property type="entry name" value="1-AMINOCYCLOPROPANE-1-CARBOXYLATE DEAMINASE-RELATED"/>
    <property type="match status" value="1"/>
</dbReference>
<dbReference type="AlphaFoldDB" id="S0G095"/>
<dbReference type="Pfam" id="PF00291">
    <property type="entry name" value="PALP"/>
    <property type="match status" value="1"/>
</dbReference>
<dbReference type="OrthoDB" id="9801249at2"/>
<reference evidence="7 8" key="1">
    <citation type="journal article" date="2013" name="Genome Announc.">
        <title>Draft Genome Sequence of Desulfotignum phosphitoxidans DSM 13687 Strain FiPS-3.</title>
        <authorList>
            <person name="Poehlein A."/>
            <person name="Daniel R."/>
            <person name="Simeonova D.D."/>
        </authorList>
    </citation>
    <scope>NUCLEOTIDE SEQUENCE [LARGE SCALE GENOMIC DNA]</scope>
    <source>
        <strain evidence="7 8">DSM 13687</strain>
    </source>
</reference>
<evidence type="ECO:0000256" key="4">
    <source>
        <dbReference type="PIRSR" id="PIRSR006278-1"/>
    </source>
</evidence>
<dbReference type="SUPFAM" id="SSF53686">
    <property type="entry name" value="Tryptophan synthase beta subunit-like PLP-dependent enzymes"/>
    <property type="match status" value="1"/>
</dbReference>
<dbReference type="RefSeq" id="WP_006966675.1">
    <property type="nucleotide sequence ID" value="NZ_APJX01000006.1"/>
</dbReference>
<evidence type="ECO:0000313" key="7">
    <source>
        <dbReference type="EMBL" id="EMS78869.1"/>
    </source>
</evidence>
<dbReference type="EC" id="3.5.99.7" evidence="7"/>
<dbReference type="InterPro" id="IPR027278">
    <property type="entry name" value="ACCD_DCysDesulf"/>
</dbReference>
<sequence>MNFTKFPRRNYLQGPTPIEPMPALSKVLGKDVNLYIKRDDLLPGAGGGNKTRKLEFCMADALEKKANAIITCGAVQSNHARLTASWSAKEGLDCHLVLEERVKGSYKTDASGNNFLFELLGVKSITVVAGGSDMMAEMGKKADELTAAGQKPYIIPGGASNTIGATGYAACAEEMMTQLNDMRLKINHIVVPSGSAGTHAGMVVGMTGVNGNIPISGVNVSRAKNVQEDIVYKLAVDTAERLDIKGGVKREDIVCFDQYVGPGYSIPTDAMVEAVKLFAKNEAILLDPVYSGKTAAGLIDIVRKGHFSKGSNVLFLHTGGSPALYAYMDTFRQ</sequence>
<evidence type="ECO:0000256" key="1">
    <source>
        <dbReference type="ARBA" id="ARBA00001933"/>
    </source>
</evidence>
<proteinExistence type="inferred from homology"/>
<feature type="domain" description="Tryptophan synthase beta chain-like PALP" evidence="6">
    <location>
        <begin position="12"/>
        <end position="319"/>
    </location>
</feature>
<organism evidence="7 8">
    <name type="scientific">Desulfotignum phosphitoxidans DSM 13687</name>
    <dbReference type="NCBI Taxonomy" id="1286635"/>
    <lineage>
        <taxon>Bacteria</taxon>
        <taxon>Pseudomonadati</taxon>
        <taxon>Thermodesulfobacteriota</taxon>
        <taxon>Desulfobacteria</taxon>
        <taxon>Desulfobacterales</taxon>
        <taxon>Desulfobacteraceae</taxon>
        <taxon>Desulfotignum</taxon>
    </lineage>
</organism>
<dbReference type="PANTHER" id="PTHR43780:SF2">
    <property type="entry name" value="1-AMINOCYCLOPROPANE-1-CARBOXYLATE DEAMINASE-RELATED"/>
    <property type="match status" value="1"/>
</dbReference>
<dbReference type="GO" id="GO:0019148">
    <property type="term" value="F:D-cysteine desulfhydrase activity"/>
    <property type="evidence" value="ECO:0007669"/>
    <property type="project" value="TreeGrafter"/>
</dbReference>
<dbReference type="InterPro" id="IPR001926">
    <property type="entry name" value="TrpB-like_PALP"/>
</dbReference>
<evidence type="ECO:0000256" key="3">
    <source>
        <dbReference type="ARBA" id="ARBA00022898"/>
    </source>
</evidence>
<name>S0G095_9BACT</name>
<evidence type="ECO:0000256" key="5">
    <source>
        <dbReference type="PIRSR" id="PIRSR006278-2"/>
    </source>
</evidence>
<evidence type="ECO:0000313" key="8">
    <source>
        <dbReference type="Proteomes" id="UP000014216"/>
    </source>
</evidence>
<keyword evidence="8" id="KW-1185">Reference proteome</keyword>
<evidence type="ECO:0000256" key="2">
    <source>
        <dbReference type="ARBA" id="ARBA00008639"/>
    </source>
</evidence>
<dbReference type="NCBIfam" id="TIGR01275">
    <property type="entry name" value="ACC_deam_rel"/>
    <property type="match status" value="1"/>
</dbReference>
<comment type="caution">
    <text evidence="7">The sequence shown here is derived from an EMBL/GenBank/DDBJ whole genome shotgun (WGS) entry which is preliminary data.</text>
</comment>
<accession>S0G095</accession>
<comment type="similarity">
    <text evidence="2">Belongs to the ACC deaminase/D-cysteine desulfhydrase family.</text>
</comment>
<dbReference type="PATRIC" id="fig|1286635.3.peg.2932"/>
<feature type="modified residue" description="N6-(pyridoxal phosphate)lysine" evidence="5">
    <location>
        <position position="50"/>
    </location>
</feature>
<dbReference type="EMBL" id="APJX01000006">
    <property type="protein sequence ID" value="EMS78869.1"/>
    <property type="molecule type" value="Genomic_DNA"/>
</dbReference>
<dbReference type="Gene3D" id="3.40.50.1100">
    <property type="match status" value="2"/>
</dbReference>
<protein>
    <submittedName>
        <fullName evidence="7">Pyridoxal phosphate-dependent enzyme D-cysteine desulfhydrase family</fullName>
        <ecNumber evidence="7">3.5.99.7</ecNumber>
    </submittedName>
</protein>